<evidence type="ECO:0000313" key="23">
    <source>
        <dbReference type="Proteomes" id="UP000316801"/>
    </source>
</evidence>
<keyword evidence="6" id="KW-0997">Cell inner membrane</keyword>
<name>A0A549TAE8_9HYPH</name>
<keyword evidence="8 18" id="KW-0812">Transmembrane</keyword>
<keyword evidence="13 18" id="KW-0472">Membrane</keyword>
<comment type="caution">
    <text evidence="22">The sequence shown here is derived from an EMBL/GenBank/DDBJ whole genome shotgun (WGS) entry which is preliminary data.</text>
</comment>
<evidence type="ECO:0000259" key="20">
    <source>
        <dbReference type="Pfam" id="PF13614"/>
    </source>
</evidence>
<feature type="coiled-coil region" evidence="16">
    <location>
        <begin position="395"/>
        <end position="429"/>
    </location>
</feature>
<dbReference type="InterPro" id="IPR032807">
    <property type="entry name" value="GNVR"/>
</dbReference>
<evidence type="ECO:0000256" key="5">
    <source>
        <dbReference type="ARBA" id="ARBA00022475"/>
    </source>
</evidence>
<evidence type="ECO:0000256" key="16">
    <source>
        <dbReference type="SAM" id="Coils"/>
    </source>
</evidence>
<evidence type="ECO:0000313" key="22">
    <source>
        <dbReference type="EMBL" id="TRL38844.1"/>
    </source>
</evidence>
<comment type="similarity">
    <text evidence="3">Belongs to the etk/wzc family.</text>
</comment>
<feature type="region of interest" description="Disordered" evidence="17">
    <location>
        <begin position="514"/>
        <end position="534"/>
    </location>
</feature>
<feature type="domain" description="Polysaccharide chain length determinant N-terminal" evidence="19">
    <location>
        <begin position="22"/>
        <end position="112"/>
    </location>
</feature>
<dbReference type="Pfam" id="PF02706">
    <property type="entry name" value="Wzz"/>
    <property type="match status" value="1"/>
</dbReference>
<dbReference type="EMBL" id="VJMG01000028">
    <property type="protein sequence ID" value="TRL38844.1"/>
    <property type="molecule type" value="Genomic_DNA"/>
</dbReference>
<dbReference type="EC" id="2.7.10.2" evidence="4"/>
<keyword evidence="12 18" id="KW-1133">Transmembrane helix</keyword>
<evidence type="ECO:0000256" key="7">
    <source>
        <dbReference type="ARBA" id="ARBA00022679"/>
    </source>
</evidence>
<evidence type="ECO:0000256" key="4">
    <source>
        <dbReference type="ARBA" id="ARBA00011903"/>
    </source>
</evidence>
<dbReference type="AlphaFoldDB" id="A0A549TAE8"/>
<dbReference type="GO" id="GO:0004713">
    <property type="term" value="F:protein tyrosine kinase activity"/>
    <property type="evidence" value="ECO:0007669"/>
    <property type="project" value="TreeGrafter"/>
</dbReference>
<dbReference type="InterPro" id="IPR050445">
    <property type="entry name" value="Bact_polysacc_biosynth/exp"/>
</dbReference>
<feature type="transmembrane region" description="Helical" evidence="18">
    <location>
        <begin position="35"/>
        <end position="55"/>
    </location>
</feature>
<sequence>MDHVNLRTATFPAANRDQDSFIDLDRLTSALMRHLRLIGLCVAVAVLLGGTYLVFTPPTYTALTQMLIDENLSRYGEQEDNSQSAQQTDNRLSSAVEILKSKALALRVVDDLKLQDNQLFLDPPQSPIGLLKGSVKSLVSLVKPADAPVSETDARNGRREKAAAILQESLDVNRVGRSSVIAIAVQSPDPLLSARLAKSYAAAYLSEQLSANFDATERASNWLQERLNDLNQRSQEAALAVEQYKIKHGLISPRGELLSSQQLSDLTSQLIVAQADTATASARYNQYKAILDQGPQAAVNNALVSSTETDNSVIKDLRRRYQAAQERERAVVEQFGADHPQAKLLEGQKNDLAQQIFRELQQMTSGFRNDYEVASSREKSLRDSIDHVAGNNSQANVSLVELRELEQKANSLKATYQTYLDRFEQATQQQSFPIAKARVISEAGVPTAPSSPKKTLTMALSVVLGLFIGSGIATVLELKERAFRLGHDVRARLGMRFLGYLPLVRSAAAEAAAARGKKKKGTGEPDAADPGYDAAGDAKRFARRLTRVAAEHPRSAFAETLRNAKLACDVALPSRECRVIAVVSALSGEGKSTVAANLAILLGALNKRTLLLDADPTQGGSSIVLGTDATHGLMDVLRGEVPWTSAITVDTKAKLAVMPFFARGETQPHASELLASPEMGRLMETVSSRFDYIVVDLAPLVPTIDAKAFAPFVDAYVFVAEWGATPVKLVQGLMEAEPALAAKTVGVILNKTDMDLLPRYSDPGAAERFRNRSLAYHTDEPVTL</sequence>
<feature type="domain" description="AAA" evidence="20">
    <location>
        <begin position="578"/>
        <end position="708"/>
    </location>
</feature>
<gene>
    <name evidence="22" type="ORF">FNA46_11735</name>
</gene>
<comment type="similarity">
    <text evidence="2">Belongs to the CpsD/CapB family.</text>
</comment>
<evidence type="ECO:0000256" key="6">
    <source>
        <dbReference type="ARBA" id="ARBA00022519"/>
    </source>
</evidence>
<organism evidence="22 23">
    <name type="scientific">Rhizobium straminoryzae</name>
    <dbReference type="NCBI Taxonomy" id="1387186"/>
    <lineage>
        <taxon>Bacteria</taxon>
        <taxon>Pseudomonadati</taxon>
        <taxon>Pseudomonadota</taxon>
        <taxon>Alphaproteobacteria</taxon>
        <taxon>Hyphomicrobiales</taxon>
        <taxon>Rhizobiaceae</taxon>
        <taxon>Rhizobium/Agrobacterium group</taxon>
        <taxon>Rhizobium</taxon>
    </lineage>
</organism>
<accession>A0A549TAE8</accession>
<dbReference type="InterPro" id="IPR003856">
    <property type="entry name" value="LPS_length_determ_N"/>
</dbReference>
<dbReference type="Gene3D" id="3.40.50.300">
    <property type="entry name" value="P-loop containing nucleotide triphosphate hydrolases"/>
    <property type="match status" value="1"/>
</dbReference>
<evidence type="ECO:0000256" key="3">
    <source>
        <dbReference type="ARBA" id="ARBA00008883"/>
    </source>
</evidence>
<dbReference type="GO" id="GO:0005886">
    <property type="term" value="C:plasma membrane"/>
    <property type="evidence" value="ECO:0007669"/>
    <property type="project" value="UniProtKB-SubCell"/>
</dbReference>
<keyword evidence="10" id="KW-0418">Kinase</keyword>
<keyword evidence="23" id="KW-1185">Reference proteome</keyword>
<evidence type="ECO:0000256" key="9">
    <source>
        <dbReference type="ARBA" id="ARBA00022741"/>
    </source>
</evidence>
<dbReference type="PANTHER" id="PTHR32309:SF13">
    <property type="entry name" value="FERRIC ENTEROBACTIN TRANSPORT PROTEIN FEPE"/>
    <property type="match status" value="1"/>
</dbReference>
<evidence type="ECO:0000256" key="10">
    <source>
        <dbReference type="ARBA" id="ARBA00022777"/>
    </source>
</evidence>
<evidence type="ECO:0000259" key="19">
    <source>
        <dbReference type="Pfam" id="PF02706"/>
    </source>
</evidence>
<dbReference type="NCBIfam" id="TIGR01005">
    <property type="entry name" value="eps_transp_fam"/>
    <property type="match status" value="1"/>
</dbReference>
<keyword evidence="14" id="KW-0829">Tyrosine-protein kinase</keyword>
<evidence type="ECO:0000256" key="17">
    <source>
        <dbReference type="SAM" id="MobiDB-lite"/>
    </source>
</evidence>
<protein>
    <recommendedName>
        <fullName evidence="4">non-specific protein-tyrosine kinase</fullName>
        <ecNumber evidence="4">2.7.10.2</ecNumber>
    </recommendedName>
</protein>
<dbReference type="InterPro" id="IPR005702">
    <property type="entry name" value="Wzc-like_C"/>
</dbReference>
<dbReference type="InterPro" id="IPR027417">
    <property type="entry name" value="P-loop_NTPase"/>
</dbReference>
<dbReference type="RefSeq" id="WP_143125402.1">
    <property type="nucleotide sequence ID" value="NZ_VJMG01000028.1"/>
</dbReference>
<comment type="subcellular location">
    <subcellularLocation>
        <location evidence="1">Cell inner membrane</location>
        <topology evidence="1">Multi-pass membrane protein</topology>
    </subcellularLocation>
</comment>
<evidence type="ECO:0000256" key="14">
    <source>
        <dbReference type="ARBA" id="ARBA00023137"/>
    </source>
</evidence>
<dbReference type="PANTHER" id="PTHR32309">
    <property type="entry name" value="TYROSINE-PROTEIN KINASE"/>
    <property type="match status" value="1"/>
</dbReference>
<feature type="domain" description="Tyrosine-protein kinase G-rich" evidence="21">
    <location>
        <begin position="405"/>
        <end position="475"/>
    </location>
</feature>
<dbReference type="InterPro" id="IPR025669">
    <property type="entry name" value="AAA_dom"/>
</dbReference>
<keyword evidence="5" id="KW-1003">Cell membrane</keyword>
<comment type="catalytic activity">
    <reaction evidence="15">
        <text>L-tyrosyl-[protein] + ATP = O-phospho-L-tyrosyl-[protein] + ADP + H(+)</text>
        <dbReference type="Rhea" id="RHEA:10596"/>
        <dbReference type="Rhea" id="RHEA-COMP:10136"/>
        <dbReference type="Rhea" id="RHEA-COMP:20101"/>
        <dbReference type="ChEBI" id="CHEBI:15378"/>
        <dbReference type="ChEBI" id="CHEBI:30616"/>
        <dbReference type="ChEBI" id="CHEBI:46858"/>
        <dbReference type="ChEBI" id="CHEBI:61978"/>
        <dbReference type="ChEBI" id="CHEBI:456216"/>
        <dbReference type="EC" id="2.7.10.2"/>
    </reaction>
</comment>
<dbReference type="Pfam" id="PF13614">
    <property type="entry name" value="AAA_31"/>
    <property type="match status" value="1"/>
</dbReference>
<evidence type="ECO:0000256" key="8">
    <source>
        <dbReference type="ARBA" id="ARBA00022692"/>
    </source>
</evidence>
<keyword evidence="16" id="KW-0175">Coiled coil</keyword>
<keyword evidence="9" id="KW-0547">Nucleotide-binding</keyword>
<reference evidence="22 23" key="1">
    <citation type="submission" date="2019-07" db="EMBL/GenBank/DDBJ databases">
        <title>Ln-dependent methylotrophs.</title>
        <authorList>
            <person name="Tani A."/>
        </authorList>
    </citation>
    <scope>NUCLEOTIDE SEQUENCE [LARGE SCALE GENOMIC DNA]</scope>
    <source>
        <strain evidence="22 23">SM12</strain>
    </source>
</reference>
<evidence type="ECO:0000259" key="21">
    <source>
        <dbReference type="Pfam" id="PF13807"/>
    </source>
</evidence>
<dbReference type="CDD" id="cd05387">
    <property type="entry name" value="BY-kinase"/>
    <property type="match status" value="1"/>
</dbReference>
<evidence type="ECO:0000256" key="15">
    <source>
        <dbReference type="ARBA" id="ARBA00051245"/>
    </source>
</evidence>
<dbReference type="Proteomes" id="UP000316801">
    <property type="component" value="Unassembled WGS sequence"/>
</dbReference>
<dbReference type="InterPro" id="IPR005700">
    <property type="entry name" value="EPS_ExoP-like"/>
</dbReference>
<evidence type="ECO:0000256" key="1">
    <source>
        <dbReference type="ARBA" id="ARBA00004429"/>
    </source>
</evidence>
<proteinExistence type="inferred from homology"/>
<dbReference type="SUPFAM" id="SSF52540">
    <property type="entry name" value="P-loop containing nucleoside triphosphate hydrolases"/>
    <property type="match status" value="1"/>
</dbReference>
<evidence type="ECO:0000256" key="12">
    <source>
        <dbReference type="ARBA" id="ARBA00022989"/>
    </source>
</evidence>
<evidence type="ECO:0000256" key="11">
    <source>
        <dbReference type="ARBA" id="ARBA00022840"/>
    </source>
</evidence>
<evidence type="ECO:0000256" key="2">
    <source>
        <dbReference type="ARBA" id="ARBA00007316"/>
    </source>
</evidence>
<keyword evidence="7" id="KW-0808">Transferase</keyword>
<dbReference type="Pfam" id="PF13807">
    <property type="entry name" value="GNVR"/>
    <property type="match status" value="1"/>
</dbReference>
<keyword evidence="11" id="KW-0067">ATP-binding</keyword>
<evidence type="ECO:0000256" key="13">
    <source>
        <dbReference type="ARBA" id="ARBA00023136"/>
    </source>
</evidence>
<evidence type="ECO:0000256" key="18">
    <source>
        <dbReference type="SAM" id="Phobius"/>
    </source>
</evidence>